<reference evidence="2 3" key="1">
    <citation type="submission" date="2014-04" db="EMBL/GenBank/DDBJ databases">
        <title>Draft genome sequence of Bacillus azotoformans MEV2011, a (co-) denitrifying strain unable to grow in the presence of oxygen.</title>
        <authorList>
            <person name="Nielsen M."/>
            <person name="Schreiber L."/>
            <person name="Finster K."/>
            <person name="Schramm A."/>
        </authorList>
    </citation>
    <scope>NUCLEOTIDE SEQUENCE [LARGE SCALE GENOMIC DNA]</scope>
    <source>
        <strain evidence="2 3">MEV2011</strain>
    </source>
</reference>
<accession>A0A072NK87</accession>
<evidence type="ECO:0000313" key="3">
    <source>
        <dbReference type="Proteomes" id="UP000027936"/>
    </source>
</evidence>
<dbReference type="AlphaFoldDB" id="A0A072NK87"/>
<proteinExistence type="predicted"/>
<comment type="caution">
    <text evidence="2">The sequence shown here is derived from an EMBL/GenBank/DDBJ whole genome shotgun (WGS) entry which is preliminary data.</text>
</comment>
<dbReference type="InterPro" id="IPR009875">
    <property type="entry name" value="PilZ_domain"/>
</dbReference>
<feature type="domain" description="PilZ" evidence="1">
    <location>
        <begin position="124"/>
        <end position="203"/>
    </location>
</feature>
<dbReference type="PATRIC" id="fig|1348973.3.peg.2830"/>
<dbReference type="EMBL" id="JJRY01000011">
    <property type="protein sequence ID" value="KEF37891.1"/>
    <property type="molecule type" value="Genomic_DNA"/>
</dbReference>
<evidence type="ECO:0000313" key="2">
    <source>
        <dbReference type="EMBL" id="KEF37891.1"/>
    </source>
</evidence>
<gene>
    <name evidence="2" type="ORF">M670_02927</name>
</gene>
<dbReference type="RefSeq" id="WP_035196369.1">
    <property type="nucleotide sequence ID" value="NZ_JJRY01000011.1"/>
</dbReference>
<dbReference type="OrthoDB" id="2879625at2"/>
<dbReference type="Gene3D" id="2.40.10.220">
    <property type="entry name" value="predicted glycosyltransferase like domains"/>
    <property type="match status" value="1"/>
</dbReference>
<dbReference type="GO" id="GO:0035438">
    <property type="term" value="F:cyclic-di-GMP binding"/>
    <property type="evidence" value="ECO:0007669"/>
    <property type="project" value="InterPro"/>
</dbReference>
<organism evidence="2 3">
    <name type="scientific">Schinkia azotoformans MEV2011</name>
    <dbReference type="NCBI Taxonomy" id="1348973"/>
    <lineage>
        <taxon>Bacteria</taxon>
        <taxon>Bacillati</taxon>
        <taxon>Bacillota</taxon>
        <taxon>Bacilli</taxon>
        <taxon>Bacillales</taxon>
        <taxon>Bacillaceae</taxon>
        <taxon>Calidifontibacillus/Schinkia group</taxon>
        <taxon>Schinkia</taxon>
    </lineage>
</organism>
<name>A0A072NK87_SCHAZ</name>
<dbReference type="Proteomes" id="UP000027936">
    <property type="component" value="Unassembled WGS sequence"/>
</dbReference>
<evidence type="ECO:0000259" key="1">
    <source>
        <dbReference type="Pfam" id="PF07238"/>
    </source>
</evidence>
<sequence length="214" mass="24895">MSYHLEPHLLGEICTLKHKHELWIGQIVLIKDELFELQLLEEKVKSVPLGKQPLWITIETIDHEIHLLDVEIVSDSLRDNDRILLLKAVSDLKFQSKRQDTRLPIADEIEMFYREFPPRYYKWEKGSFLNISLGGAQFTGSKYISQGNLIEIKLGPPFFGDDDDEVVISRNVHATSENGHYIFSVQFLNLIESHQIQLKKYIENIYSGLKNPTF</sequence>
<protein>
    <submittedName>
        <fullName evidence="2">PilZ domain-containing protein</fullName>
    </submittedName>
</protein>
<dbReference type="Pfam" id="PF07238">
    <property type="entry name" value="PilZ"/>
    <property type="match status" value="1"/>
</dbReference>